<proteinExistence type="predicted"/>
<gene>
    <name evidence="2" type="ORF">Fmac_008306</name>
</gene>
<evidence type="ECO:0000313" key="2">
    <source>
        <dbReference type="EMBL" id="KAL2340366.1"/>
    </source>
</evidence>
<accession>A0ABD1MXJ7</accession>
<dbReference type="AlphaFoldDB" id="A0ABD1MXJ7"/>
<sequence length="158" mass="17412">MKYHSGRLSVASLSDQYGPTSPGTAMCLFGLDFSSHSSGKRRAILISLVSVFCFLALLIFFALWAYLRCKKRRGLLARGKETVLASGLDSMNKSTTVISTALNLDLTVKKFDIGKLVACLLMHCAFVHMLGQHLKLIGLGGNKACVSYISRRLHLEWE</sequence>
<evidence type="ECO:0000313" key="3">
    <source>
        <dbReference type="Proteomes" id="UP001603857"/>
    </source>
</evidence>
<keyword evidence="1" id="KW-1133">Transmembrane helix</keyword>
<evidence type="ECO:0000256" key="1">
    <source>
        <dbReference type="SAM" id="Phobius"/>
    </source>
</evidence>
<dbReference type="EMBL" id="JBGMDY010000003">
    <property type="protein sequence ID" value="KAL2340366.1"/>
    <property type="molecule type" value="Genomic_DNA"/>
</dbReference>
<name>A0ABD1MXJ7_9FABA</name>
<reference evidence="2 3" key="1">
    <citation type="submission" date="2024-08" db="EMBL/GenBank/DDBJ databases">
        <title>Insights into the chromosomal genome structure of Flemingia macrophylla.</title>
        <authorList>
            <person name="Ding Y."/>
            <person name="Zhao Y."/>
            <person name="Bi W."/>
            <person name="Wu M."/>
            <person name="Zhao G."/>
            <person name="Gong Y."/>
            <person name="Li W."/>
            <person name="Zhang P."/>
        </authorList>
    </citation>
    <scope>NUCLEOTIDE SEQUENCE [LARGE SCALE GENOMIC DNA]</scope>
    <source>
        <strain evidence="2">DYQJB</strain>
        <tissue evidence="2">Leaf</tissue>
    </source>
</reference>
<dbReference type="Proteomes" id="UP001603857">
    <property type="component" value="Unassembled WGS sequence"/>
</dbReference>
<comment type="caution">
    <text evidence="2">The sequence shown here is derived from an EMBL/GenBank/DDBJ whole genome shotgun (WGS) entry which is preliminary data.</text>
</comment>
<protein>
    <submittedName>
        <fullName evidence="2">Uncharacterized protein</fullName>
    </submittedName>
</protein>
<organism evidence="2 3">
    <name type="scientific">Flemingia macrophylla</name>
    <dbReference type="NCBI Taxonomy" id="520843"/>
    <lineage>
        <taxon>Eukaryota</taxon>
        <taxon>Viridiplantae</taxon>
        <taxon>Streptophyta</taxon>
        <taxon>Embryophyta</taxon>
        <taxon>Tracheophyta</taxon>
        <taxon>Spermatophyta</taxon>
        <taxon>Magnoliopsida</taxon>
        <taxon>eudicotyledons</taxon>
        <taxon>Gunneridae</taxon>
        <taxon>Pentapetalae</taxon>
        <taxon>rosids</taxon>
        <taxon>fabids</taxon>
        <taxon>Fabales</taxon>
        <taxon>Fabaceae</taxon>
        <taxon>Papilionoideae</taxon>
        <taxon>50 kb inversion clade</taxon>
        <taxon>NPAAA clade</taxon>
        <taxon>indigoferoid/millettioid clade</taxon>
        <taxon>Phaseoleae</taxon>
        <taxon>Flemingia</taxon>
    </lineage>
</organism>
<keyword evidence="3" id="KW-1185">Reference proteome</keyword>
<feature type="transmembrane region" description="Helical" evidence="1">
    <location>
        <begin position="43"/>
        <end position="67"/>
    </location>
</feature>
<keyword evidence="1" id="KW-0812">Transmembrane</keyword>
<keyword evidence="1" id="KW-0472">Membrane</keyword>